<dbReference type="InterPro" id="IPR004009">
    <property type="entry name" value="SH3_Myosin"/>
</dbReference>
<feature type="coiled-coil region" evidence="11">
    <location>
        <begin position="1143"/>
        <end position="1219"/>
    </location>
</feature>
<organism evidence="14">
    <name type="scientific">Sesamum angustifolium</name>
    <dbReference type="NCBI Taxonomy" id="2727405"/>
    <lineage>
        <taxon>Eukaryota</taxon>
        <taxon>Viridiplantae</taxon>
        <taxon>Streptophyta</taxon>
        <taxon>Embryophyta</taxon>
        <taxon>Tracheophyta</taxon>
        <taxon>Spermatophyta</taxon>
        <taxon>Magnoliopsida</taxon>
        <taxon>eudicotyledons</taxon>
        <taxon>Gunneridae</taxon>
        <taxon>Pentapetalae</taxon>
        <taxon>asterids</taxon>
        <taxon>lamiids</taxon>
        <taxon>Lamiales</taxon>
        <taxon>Pedaliaceae</taxon>
        <taxon>Sesamum</taxon>
    </lineage>
</organism>
<reference evidence="14" key="2">
    <citation type="journal article" date="2024" name="Plant">
        <title>Genomic evolution and insights into agronomic trait innovations of Sesamum species.</title>
        <authorList>
            <person name="Miao H."/>
            <person name="Wang L."/>
            <person name="Qu L."/>
            <person name="Liu H."/>
            <person name="Sun Y."/>
            <person name="Le M."/>
            <person name="Wang Q."/>
            <person name="Wei S."/>
            <person name="Zheng Y."/>
            <person name="Lin W."/>
            <person name="Duan Y."/>
            <person name="Cao H."/>
            <person name="Xiong S."/>
            <person name="Wang X."/>
            <person name="Wei L."/>
            <person name="Li C."/>
            <person name="Ma Q."/>
            <person name="Ju M."/>
            <person name="Zhao R."/>
            <person name="Li G."/>
            <person name="Mu C."/>
            <person name="Tian Q."/>
            <person name="Mei H."/>
            <person name="Zhang T."/>
            <person name="Gao T."/>
            <person name="Zhang H."/>
        </authorList>
    </citation>
    <scope>NUCLEOTIDE SEQUENCE</scope>
    <source>
        <strain evidence="14">G01</strain>
    </source>
</reference>
<dbReference type="Gene3D" id="3.40.850.10">
    <property type="entry name" value="Kinesin motor domain"/>
    <property type="match status" value="1"/>
</dbReference>
<evidence type="ECO:0000256" key="10">
    <source>
        <dbReference type="PROSITE-ProRule" id="PRU00782"/>
    </source>
</evidence>
<keyword evidence="5" id="KW-0112">Calmodulin-binding</keyword>
<keyword evidence="2" id="KW-0677">Repeat</keyword>
<evidence type="ECO:0000256" key="5">
    <source>
        <dbReference type="ARBA" id="ARBA00022860"/>
    </source>
</evidence>
<dbReference type="SMART" id="SM00242">
    <property type="entry name" value="MYSc"/>
    <property type="match status" value="1"/>
</dbReference>
<dbReference type="PRINTS" id="PR00193">
    <property type="entry name" value="MYOSINHEAVY"/>
</dbReference>
<dbReference type="GO" id="GO:0030048">
    <property type="term" value="P:actin filament-based movement"/>
    <property type="evidence" value="ECO:0007669"/>
    <property type="project" value="UniProtKB-ARBA"/>
</dbReference>
<comment type="similarity">
    <text evidence="1">Belongs to the TRAFAC class myosin-kinesin ATPase superfamily. Myosin family. Plant myosin class XI subfamily.</text>
</comment>
<dbReference type="PROSITE" id="PS50096">
    <property type="entry name" value="IQ"/>
    <property type="match status" value="4"/>
</dbReference>
<dbReference type="InterPro" id="IPR001609">
    <property type="entry name" value="Myosin_head_motor_dom-like"/>
</dbReference>
<evidence type="ECO:0000256" key="9">
    <source>
        <dbReference type="ARBA" id="ARBA00023203"/>
    </source>
</evidence>
<name>A0AAW2P333_9LAMI</name>
<evidence type="ECO:0000256" key="6">
    <source>
        <dbReference type="ARBA" id="ARBA00023054"/>
    </source>
</evidence>
<dbReference type="PANTHER" id="PTHR13140">
    <property type="entry name" value="MYOSIN"/>
    <property type="match status" value="1"/>
</dbReference>
<dbReference type="Gene3D" id="3.30.70.1590">
    <property type="match status" value="1"/>
</dbReference>
<keyword evidence="3 10" id="KW-0547">Nucleotide-binding</keyword>
<evidence type="ECO:0000259" key="12">
    <source>
        <dbReference type="PROSITE" id="PS51456"/>
    </source>
</evidence>
<keyword evidence="9 10" id="KW-0009">Actin-binding</keyword>
<dbReference type="EMBL" id="JACGWK010000006">
    <property type="protein sequence ID" value="KAL0349076.1"/>
    <property type="molecule type" value="Genomic_DNA"/>
</dbReference>
<dbReference type="InterPro" id="IPR027417">
    <property type="entry name" value="P-loop_NTPase"/>
</dbReference>
<evidence type="ECO:0000256" key="4">
    <source>
        <dbReference type="ARBA" id="ARBA00022840"/>
    </source>
</evidence>
<reference evidence="14" key="1">
    <citation type="submission" date="2020-06" db="EMBL/GenBank/DDBJ databases">
        <authorList>
            <person name="Li T."/>
            <person name="Hu X."/>
            <person name="Zhang T."/>
            <person name="Song X."/>
            <person name="Zhang H."/>
            <person name="Dai N."/>
            <person name="Sheng W."/>
            <person name="Hou X."/>
            <person name="Wei L."/>
        </authorList>
    </citation>
    <scope>NUCLEOTIDE SEQUENCE</scope>
    <source>
        <strain evidence="14">G01</strain>
        <tissue evidence="14">Leaf</tissue>
    </source>
</reference>
<dbReference type="InterPro" id="IPR036018">
    <property type="entry name" value="MYSc_Myo11"/>
</dbReference>
<dbReference type="CDD" id="cd01384">
    <property type="entry name" value="MYSc_Myo11"/>
    <property type="match status" value="1"/>
</dbReference>
<dbReference type="GO" id="GO:0005516">
    <property type="term" value="F:calmodulin binding"/>
    <property type="evidence" value="ECO:0007669"/>
    <property type="project" value="UniProtKB-KW"/>
</dbReference>
<dbReference type="SUPFAM" id="SSF52540">
    <property type="entry name" value="P-loop containing nucleoside triphosphate hydrolases"/>
    <property type="match status" value="2"/>
</dbReference>
<dbReference type="PROSITE" id="PS51456">
    <property type="entry name" value="MYOSIN_MOTOR"/>
    <property type="match status" value="1"/>
</dbReference>
<dbReference type="GO" id="GO:0000146">
    <property type="term" value="F:microfilament motor activity"/>
    <property type="evidence" value="ECO:0007669"/>
    <property type="project" value="TreeGrafter"/>
</dbReference>
<dbReference type="Pfam" id="PF00063">
    <property type="entry name" value="Myosin_head"/>
    <property type="match status" value="1"/>
</dbReference>
<feature type="domain" description="Myosin motor" evidence="12">
    <location>
        <begin position="76"/>
        <end position="740"/>
    </location>
</feature>
<dbReference type="GO" id="GO:0051015">
    <property type="term" value="F:actin filament binding"/>
    <property type="evidence" value="ECO:0007669"/>
    <property type="project" value="TreeGrafter"/>
</dbReference>
<dbReference type="Gene3D" id="1.20.58.530">
    <property type="match status" value="1"/>
</dbReference>
<dbReference type="Gene3D" id="1.20.120.720">
    <property type="entry name" value="Myosin VI head, motor domain, U50 subdomain"/>
    <property type="match status" value="1"/>
</dbReference>
<feature type="region of interest" description="Actin-binding" evidence="10">
    <location>
        <begin position="631"/>
        <end position="653"/>
    </location>
</feature>
<dbReference type="InterPro" id="IPR000048">
    <property type="entry name" value="IQ_motif_EF-hand-BS"/>
</dbReference>
<evidence type="ECO:0000256" key="11">
    <source>
        <dbReference type="SAM" id="Coils"/>
    </source>
</evidence>
<gene>
    <name evidence="14" type="ORF">Sangu_1135400</name>
</gene>
<evidence type="ECO:0000313" key="14">
    <source>
        <dbReference type="EMBL" id="KAL0349076.1"/>
    </source>
</evidence>
<evidence type="ECO:0000256" key="2">
    <source>
        <dbReference type="ARBA" id="ARBA00022737"/>
    </source>
</evidence>
<comment type="caution">
    <text evidence="14">The sequence shown here is derived from an EMBL/GenBank/DDBJ whole genome shotgun (WGS) entry which is preliminary data.</text>
</comment>
<dbReference type="Gene3D" id="1.10.10.820">
    <property type="match status" value="1"/>
</dbReference>
<evidence type="ECO:0000256" key="8">
    <source>
        <dbReference type="ARBA" id="ARBA00023175"/>
    </source>
</evidence>
<dbReference type="InterPro" id="IPR036961">
    <property type="entry name" value="Kinesin_motor_dom_sf"/>
</dbReference>
<dbReference type="PANTHER" id="PTHR13140:SF835">
    <property type="entry name" value="MYOSIN-6-LIKE ISOFORM X1"/>
    <property type="match status" value="1"/>
</dbReference>
<dbReference type="GO" id="GO:0016020">
    <property type="term" value="C:membrane"/>
    <property type="evidence" value="ECO:0007669"/>
    <property type="project" value="TreeGrafter"/>
</dbReference>
<dbReference type="PROSITE" id="PS51844">
    <property type="entry name" value="SH3_LIKE"/>
    <property type="match status" value="1"/>
</dbReference>
<keyword evidence="8 10" id="KW-0505">Motor protein</keyword>
<dbReference type="GO" id="GO:0016459">
    <property type="term" value="C:myosin complex"/>
    <property type="evidence" value="ECO:0007669"/>
    <property type="project" value="UniProtKB-KW"/>
</dbReference>
<keyword evidence="6 11" id="KW-0175">Coiled coil</keyword>
<feature type="domain" description="Myosin N-terminal SH3-like" evidence="13">
    <location>
        <begin position="7"/>
        <end position="71"/>
    </location>
</feature>
<dbReference type="Gene3D" id="1.20.5.190">
    <property type="match status" value="3"/>
</dbReference>
<dbReference type="FunFam" id="1.10.10.820:FF:000001">
    <property type="entry name" value="Myosin heavy chain"/>
    <property type="match status" value="1"/>
</dbReference>
<dbReference type="GO" id="GO:0005524">
    <property type="term" value="F:ATP binding"/>
    <property type="evidence" value="ECO:0007669"/>
    <property type="project" value="UniProtKB-UniRule"/>
</dbReference>
<dbReference type="GO" id="GO:0007015">
    <property type="term" value="P:actin filament organization"/>
    <property type="evidence" value="ECO:0007669"/>
    <property type="project" value="TreeGrafter"/>
</dbReference>
<dbReference type="FunFam" id="1.20.120.720:FF:000011">
    <property type="entry name" value="Myosin 2"/>
    <property type="match status" value="1"/>
</dbReference>
<dbReference type="SMART" id="SM00015">
    <property type="entry name" value="IQ"/>
    <property type="match status" value="6"/>
</dbReference>
<evidence type="ECO:0000259" key="13">
    <source>
        <dbReference type="PROSITE" id="PS51844"/>
    </source>
</evidence>
<feature type="binding site" evidence="10">
    <location>
        <begin position="170"/>
        <end position="177"/>
    </location>
    <ligand>
        <name>ATP</name>
        <dbReference type="ChEBI" id="CHEBI:30616"/>
    </ligand>
</feature>
<keyword evidence="4 10" id="KW-0067">ATP-binding</keyword>
<evidence type="ECO:0000256" key="7">
    <source>
        <dbReference type="ARBA" id="ARBA00023123"/>
    </source>
</evidence>
<protein>
    <submittedName>
        <fullName evidence="14">Myosin-8</fullName>
    </submittedName>
</protein>
<dbReference type="Pfam" id="PF00612">
    <property type="entry name" value="IQ"/>
    <property type="match status" value="4"/>
</dbReference>
<dbReference type="GO" id="GO:0005737">
    <property type="term" value="C:cytoplasm"/>
    <property type="evidence" value="ECO:0007669"/>
    <property type="project" value="TreeGrafter"/>
</dbReference>
<accession>A0AAW2P333</accession>
<proteinExistence type="inferred from homology"/>
<keyword evidence="7 10" id="KW-0518">Myosin</keyword>
<evidence type="ECO:0000256" key="1">
    <source>
        <dbReference type="ARBA" id="ARBA00008049"/>
    </source>
</evidence>
<dbReference type="Pfam" id="PF02736">
    <property type="entry name" value="Myosin_N"/>
    <property type="match status" value="1"/>
</dbReference>
<sequence>MQTSSIAVGSLVWVEHPEEAWIDGEVVEVNGGDIKVVCTSGEEIKEELDDCIGLWILEITANAAKAYPKDPEAPACGVDDMTKLAYLHEPGVLQNLKSRYDVNEIYTYTGNILIAVNPFQRLPHLYNDDVMEKYKGMGLGELSPHPFAIADAAYRQMIKEGISQSILVSGESGAGKTESTKMLMCYLAHMGGSSKSEGRSVEQQVLESSPVLEAFGNAKTVRNNNSSRFGKFVELQFNSRGRISGAAIRTYLLERSRVCQVSDPERNYHCFYLLCAAPAEDREKYKLGNPKTYHYLNQSNCIELAGVDDTKEYVDTRRAMDVVGISSDEQDAIFRVVAAILHLGNIEFGKTSDGDASQPKDDQSRFHLKTSAELLMCNEKALEDSLCKRVMVTRDETITKSLNPNDAAVSRDALAKIIYSRLFDWLVNKINNSIGQDPESKFLIGVLDIYGFESFKTNSTFSMEQEEYTREEIDWSYIEFVDNQDILDLIEKLLVLPQNLGIKEVIFGVSLACFYKKPGGIIALLDEACMFPRSTHETFAEKLYQTFKDHKRFTKPKLSRTGFTICHYAGDVTYQTELFLDKNKDYVVAEHQALLSASNCSFVSGLFPPLPEESSKSSKFSSIGSRFKQQLQSLLETLSATEPHYIRCVKPNNLLKPAIFENRSHGSNQDQLCWISYRKTFDEFLTRFKVLAPNALNGSSDAVTACKRLLEKADLKGFQLGKTKVFLRAGQMAELDSVRNQVLGVSAGKIQRKFRTYLARKNFLSLRNSAIQIQTLSRGQVARRIYEHKRRIAAATTIQKDARMVVSRKAYTLLRCSAVCIQAGMRGMAARDELLRRRRNKAAIAIQRHCRGFLACHSYSSLKRATKAIQCACRASLALQELRKLKLAARETGALQEAKVKLEEQVKELTLQLELEKRKRVEIEEAKNHEIAKLQSDLEEMQMQFQGQAANETSELQQAKTKWEKQIEELTLQLQLEKRMRADIEEAKNYETTKSQSALDEMQVQFRETKELLMKEREPANKVAEQVLRAEGVADRVAEHVSRVEGAADRVAEQVSRVEGAADKVVEQVPRAETFVDKVAEQVPRAEGAADTVVEQVPHAEAFVDKVADQVPRAEGAADNVLEQVRRAEGFVAEQVPMGHELLNKLTVENEKLKVLLNSLEKRIDETEKKYEETNKLSEERLKQALEAESKIIQLKTEMQRLEEKISDLETTDQILRQQALINHPAGKASGHLVQTTQTAENDQPPEAQSALVAKRFAESESMRKSQIERQRDDSQPKNALMQVYLQENIDTLLKCITKNLGFSEGKPIAAFTIYKCLIHWRSFEAERTNVFDRLIQIIGSAIELRLYDNKVLSD</sequence>
<feature type="coiled-coil region" evidence="11">
    <location>
        <begin position="885"/>
        <end position="987"/>
    </location>
</feature>
<evidence type="ECO:0000256" key="3">
    <source>
        <dbReference type="ARBA" id="ARBA00022741"/>
    </source>
</evidence>